<evidence type="ECO:0000256" key="1">
    <source>
        <dbReference type="ARBA" id="ARBA00022679"/>
    </source>
</evidence>
<feature type="domain" description="PglD N-terminal" evidence="5">
    <location>
        <begin position="3"/>
        <end position="84"/>
    </location>
</feature>
<dbReference type="Gene3D" id="2.160.10.10">
    <property type="entry name" value="Hexapeptide repeat proteins"/>
    <property type="match status" value="1"/>
</dbReference>
<dbReference type="GO" id="GO:0016740">
    <property type="term" value="F:transferase activity"/>
    <property type="evidence" value="ECO:0007669"/>
    <property type="project" value="UniProtKB-KW"/>
</dbReference>
<dbReference type="CDD" id="cd03360">
    <property type="entry name" value="LbH_AT_putative"/>
    <property type="match status" value="1"/>
</dbReference>
<dbReference type="Gene3D" id="3.40.50.20">
    <property type="match status" value="1"/>
</dbReference>
<feature type="binding site" evidence="4">
    <location>
        <position position="72"/>
    </location>
    <ligand>
        <name>substrate</name>
    </ligand>
</feature>
<dbReference type="InterPro" id="IPR018357">
    <property type="entry name" value="Hexapep_transf_CS"/>
</dbReference>
<dbReference type="NCBIfam" id="TIGR03570">
    <property type="entry name" value="NeuD_NnaD"/>
    <property type="match status" value="1"/>
</dbReference>
<name>R4YZ30_9ACTN</name>
<dbReference type="HOGENOM" id="CLU_081811_2_0_11"/>
<evidence type="ECO:0000313" key="6">
    <source>
        <dbReference type="EMBL" id="CCM63655.1"/>
    </source>
</evidence>
<dbReference type="STRING" id="1229780.BN381_290014"/>
<dbReference type="InterPro" id="IPR041561">
    <property type="entry name" value="PglD_N"/>
</dbReference>
<dbReference type="InterPro" id="IPR001451">
    <property type="entry name" value="Hexapep"/>
</dbReference>
<dbReference type="SUPFAM" id="SSF51161">
    <property type="entry name" value="Trimeric LpxA-like enzymes"/>
    <property type="match status" value="1"/>
</dbReference>
<protein>
    <submittedName>
        <fullName evidence="6">Putative Transferase hexapeptide repeat protein</fullName>
    </submittedName>
</protein>
<keyword evidence="7" id="KW-1185">Reference proteome</keyword>
<feature type="site" description="Increases basicity of active site His" evidence="3">
    <location>
        <position position="142"/>
    </location>
</feature>
<dbReference type="PANTHER" id="PTHR43300:SF7">
    <property type="entry name" value="UDP-N-ACETYLBACILLOSAMINE N-ACETYLTRANSFERASE"/>
    <property type="match status" value="1"/>
</dbReference>
<dbReference type="InterPro" id="IPR020019">
    <property type="entry name" value="AcTrfase_PglD-like"/>
</dbReference>
<dbReference type="RefSeq" id="WP_012226639.1">
    <property type="nucleotide sequence ID" value="NZ_HG422565.1"/>
</dbReference>
<evidence type="ECO:0000259" key="5">
    <source>
        <dbReference type="Pfam" id="PF17836"/>
    </source>
</evidence>
<keyword evidence="1 6" id="KW-0808">Transferase</keyword>
<dbReference type="InterPro" id="IPR011004">
    <property type="entry name" value="Trimer_LpxA-like_sf"/>
</dbReference>
<dbReference type="Pfam" id="PF17836">
    <property type="entry name" value="PglD_N"/>
    <property type="match status" value="1"/>
</dbReference>
<dbReference type="AlphaFoldDB" id="R4YZ30"/>
<dbReference type="EMBL" id="CANL01000022">
    <property type="protein sequence ID" value="CCM63655.1"/>
    <property type="molecule type" value="Genomic_DNA"/>
</dbReference>
<dbReference type="OrthoDB" id="3697257at2"/>
<reference evidence="6 7" key="1">
    <citation type="journal article" date="2013" name="ISME J.">
        <title>Metabolic model for the filamentous 'Candidatus Microthrix parvicella' based on genomic and metagenomic analyses.</title>
        <authorList>
            <person name="Jon McIlroy S."/>
            <person name="Kristiansen R."/>
            <person name="Albertsen M."/>
            <person name="Michael Karst S."/>
            <person name="Rossetti S."/>
            <person name="Lund Nielsen J."/>
            <person name="Tandoi V."/>
            <person name="James Seviour R."/>
            <person name="Nielsen P.H."/>
        </authorList>
    </citation>
    <scope>NUCLEOTIDE SEQUENCE [LARGE SCALE GENOMIC DNA]</scope>
    <source>
        <strain evidence="6 7">RN1</strain>
    </source>
</reference>
<dbReference type="eggNOG" id="COG0110">
    <property type="taxonomic scope" value="Bacteria"/>
</dbReference>
<dbReference type="PROSITE" id="PS00101">
    <property type="entry name" value="HEXAPEP_TRANSFERASES"/>
    <property type="match status" value="1"/>
</dbReference>
<dbReference type="InterPro" id="IPR050179">
    <property type="entry name" value="Trans_hexapeptide_repeat"/>
</dbReference>
<accession>R4YZ30</accession>
<dbReference type="Pfam" id="PF00132">
    <property type="entry name" value="Hexapep"/>
    <property type="match status" value="1"/>
</dbReference>
<gene>
    <name evidence="6" type="ORF">BN381_290014</name>
</gene>
<sequence length="221" mass="22089">MHRLMVIGASGHARCVIDAARAGSTGEVVAVADDDVVPTAREVLGVPVVGGSDSVGEWWSEGRIDGVVVGIGDNDTRMVVVERLLAIEPSLRFSTVAHPTASIAASARLGDGAVVLAGASVGPQASVGAHALLGAQANLDHDTVLSEGASLGPGALIGGAARIGCASVVGIGAVVRHGLTIGNHSVLGAGAVLTRDLPDGVVAWGAPARIQRSREPGERYL</sequence>
<proteinExistence type="predicted"/>
<evidence type="ECO:0000256" key="4">
    <source>
        <dbReference type="PIRSR" id="PIRSR620019-2"/>
    </source>
</evidence>
<feature type="active site" description="Proton acceptor" evidence="3">
    <location>
        <position position="141"/>
    </location>
</feature>
<feature type="binding site" evidence="4">
    <location>
        <begin position="10"/>
        <end position="12"/>
    </location>
    <ligand>
        <name>substrate</name>
    </ligand>
</feature>
<dbReference type="Proteomes" id="UP000018291">
    <property type="component" value="Unassembled WGS sequence"/>
</dbReference>
<evidence type="ECO:0000256" key="2">
    <source>
        <dbReference type="ARBA" id="ARBA00022737"/>
    </source>
</evidence>
<organism evidence="6 7">
    <name type="scientific">Candidatus Neomicrothrix parvicella RN1</name>
    <dbReference type="NCBI Taxonomy" id="1229780"/>
    <lineage>
        <taxon>Bacteria</taxon>
        <taxon>Bacillati</taxon>
        <taxon>Actinomycetota</taxon>
        <taxon>Acidimicrobiia</taxon>
        <taxon>Acidimicrobiales</taxon>
        <taxon>Microthrixaceae</taxon>
        <taxon>Candidatus Neomicrothrix</taxon>
    </lineage>
</organism>
<comment type="caution">
    <text evidence="6">The sequence shown here is derived from an EMBL/GenBank/DDBJ whole genome shotgun (WGS) entry which is preliminary data.</text>
</comment>
<evidence type="ECO:0000256" key="3">
    <source>
        <dbReference type="PIRSR" id="PIRSR620019-1"/>
    </source>
</evidence>
<dbReference type="PANTHER" id="PTHR43300">
    <property type="entry name" value="ACETYLTRANSFERASE"/>
    <property type="match status" value="1"/>
</dbReference>
<keyword evidence="2" id="KW-0677">Repeat</keyword>
<evidence type="ECO:0000313" key="7">
    <source>
        <dbReference type="Proteomes" id="UP000018291"/>
    </source>
</evidence>
<feature type="binding site" evidence="4">
    <location>
        <position position="171"/>
    </location>
    <ligand>
        <name>acetyl-CoA</name>
        <dbReference type="ChEBI" id="CHEBI:57288"/>
    </ligand>
</feature>